<dbReference type="PROSITE" id="PS51072">
    <property type="entry name" value="MHD"/>
    <property type="match status" value="1"/>
</dbReference>
<feature type="compositionally biased region" description="Basic residues" evidence="1">
    <location>
        <begin position="324"/>
        <end position="333"/>
    </location>
</feature>
<feature type="region of interest" description="Disordered" evidence="1">
    <location>
        <begin position="370"/>
        <end position="438"/>
    </location>
</feature>
<organism evidence="3 4">
    <name type="scientific">Coemansia thaxteri</name>
    <dbReference type="NCBI Taxonomy" id="2663907"/>
    <lineage>
        <taxon>Eukaryota</taxon>
        <taxon>Fungi</taxon>
        <taxon>Fungi incertae sedis</taxon>
        <taxon>Zoopagomycota</taxon>
        <taxon>Kickxellomycotina</taxon>
        <taxon>Kickxellomycetes</taxon>
        <taxon>Kickxellales</taxon>
        <taxon>Kickxellaceae</taxon>
        <taxon>Coemansia</taxon>
    </lineage>
</organism>
<evidence type="ECO:0000259" key="2">
    <source>
        <dbReference type="PROSITE" id="PS51072"/>
    </source>
</evidence>
<feature type="compositionally biased region" description="Polar residues" evidence="1">
    <location>
        <begin position="291"/>
        <end position="309"/>
    </location>
</feature>
<evidence type="ECO:0000256" key="1">
    <source>
        <dbReference type="SAM" id="MobiDB-lite"/>
    </source>
</evidence>
<dbReference type="OrthoDB" id="5593455at2759"/>
<accession>A0A9W8B991</accession>
<dbReference type="InterPro" id="IPR027267">
    <property type="entry name" value="AH/BAR_dom_sf"/>
</dbReference>
<feature type="domain" description="MHD" evidence="2">
    <location>
        <begin position="1044"/>
        <end position="1322"/>
    </location>
</feature>
<feature type="compositionally biased region" description="Acidic residues" evidence="1">
    <location>
        <begin position="747"/>
        <end position="757"/>
    </location>
</feature>
<feature type="compositionally biased region" description="Polar residues" evidence="1">
    <location>
        <begin position="257"/>
        <end position="272"/>
    </location>
</feature>
<dbReference type="InterPro" id="IPR028565">
    <property type="entry name" value="MHD"/>
</dbReference>
<dbReference type="Proteomes" id="UP001150907">
    <property type="component" value="Unassembled WGS sequence"/>
</dbReference>
<dbReference type="EMBL" id="JANBQF010000517">
    <property type="protein sequence ID" value="KAJ2000543.1"/>
    <property type="molecule type" value="Genomic_DNA"/>
</dbReference>
<feature type="compositionally biased region" description="Polar residues" evidence="1">
    <location>
        <begin position="335"/>
        <end position="353"/>
    </location>
</feature>
<feature type="region of interest" description="Disordered" evidence="1">
    <location>
        <begin position="627"/>
        <end position="689"/>
    </location>
</feature>
<feature type="region of interest" description="Disordered" evidence="1">
    <location>
        <begin position="894"/>
        <end position="940"/>
    </location>
</feature>
<proteinExistence type="predicted"/>
<reference evidence="3" key="1">
    <citation type="submission" date="2022-07" db="EMBL/GenBank/DDBJ databases">
        <title>Phylogenomic reconstructions and comparative analyses of Kickxellomycotina fungi.</title>
        <authorList>
            <person name="Reynolds N.K."/>
            <person name="Stajich J.E."/>
            <person name="Barry K."/>
            <person name="Grigoriev I.V."/>
            <person name="Crous P."/>
            <person name="Smith M.E."/>
        </authorList>
    </citation>
    <scope>NUCLEOTIDE SEQUENCE</scope>
    <source>
        <strain evidence="3">IMI 214461</strain>
    </source>
</reference>
<feature type="region of interest" description="Disordered" evidence="1">
    <location>
        <begin position="724"/>
        <end position="827"/>
    </location>
</feature>
<feature type="region of interest" description="Disordered" evidence="1">
    <location>
        <begin position="1328"/>
        <end position="1401"/>
    </location>
</feature>
<feature type="compositionally biased region" description="Basic and acidic residues" evidence="1">
    <location>
        <begin position="1339"/>
        <end position="1373"/>
    </location>
</feature>
<evidence type="ECO:0000313" key="4">
    <source>
        <dbReference type="Proteomes" id="UP001150907"/>
    </source>
</evidence>
<evidence type="ECO:0000313" key="3">
    <source>
        <dbReference type="EMBL" id="KAJ2000543.1"/>
    </source>
</evidence>
<dbReference type="InterPro" id="IPR018808">
    <property type="entry name" value="Muniscin_C"/>
</dbReference>
<feature type="compositionally biased region" description="Basic and acidic residues" evidence="1">
    <location>
        <begin position="800"/>
        <end position="813"/>
    </location>
</feature>
<feature type="compositionally biased region" description="Polar residues" evidence="1">
    <location>
        <begin position="894"/>
        <end position="903"/>
    </location>
</feature>
<dbReference type="Pfam" id="PF10291">
    <property type="entry name" value="muHD"/>
    <property type="match status" value="1"/>
</dbReference>
<name>A0A9W8B991_9FUNG</name>
<feature type="region of interest" description="Disordered" evidence="1">
    <location>
        <begin position="257"/>
        <end position="353"/>
    </location>
</feature>
<protein>
    <recommendedName>
        <fullName evidence="2">MHD domain-containing protein</fullName>
    </recommendedName>
</protein>
<feature type="compositionally biased region" description="Acidic residues" evidence="1">
    <location>
        <begin position="666"/>
        <end position="684"/>
    </location>
</feature>
<feature type="compositionally biased region" description="Pro residues" evidence="1">
    <location>
        <begin position="277"/>
        <end position="286"/>
    </location>
</feature>
<sequence length="1401" mass="147488">MSEAELIQSFVPAILAEEISRRYRAGNTALAQLVDHFSQRSQLEDLLASTIERAGGSGKFGSTRGTIRSNSGVGLLSSAKQNAVEEAAGLLPALQKEVDGLVRMHLHLSERINNEVVRPLQAFMGTDAWSIAQSIELKVRQMAGEMTQHHEQIPKLSARTVAKSAKASQQAKQRLDEETRALIELQKQWQRTIAGLVGDFETADVARAEAIRESVLKFEHYRSEFFKAAQSGTAAAIDTATAMHPSPRIIDVLSRGLRSSPTDQSASPNNDTQQPANNPPTVPPLPGQQQRTTTAESGSQLTNSESLSEQDGAKPKGFLNMFRGKTKRVRKKTSASEISVTSSQHSRSISSNVATPNIHAAALSVNTAHTREAGDSDGLSPVSSGVVVSSGTSSGNPRALSHNRGASFASSSHSARIPATEPGPPSTSGDFADWIYGEGNKPNVGPQLQDSTVLLADSLAPAARSTLSVIAETASPEKVSDAVFANEAAEGPVQGSEDKLPVSVEASLAPAAFVVDSWPEIGKPLGNQVTAISVGDASRIFGSMDAANFDDAFKLSSTQQDLVSFEQAPVVVDGGSSSTAAVDLDQAFSISAAAASVAPLSSEVQMSNGVFGSADAFRAKSGLDIKQSPQLSRLGGSPASNGGHRRSASADIGDKSPSIGSIQLQNDDDDRDDDNAEDDGDDGSAAEQSFRVKFSIREQAIRDNPDASKAALSRVTTLLRAAPSVRRRNRRDVRTMYVPSSLPVTEESLDPSEEAGDEQPPRTPMPLQADAASNSSRVEALVSEAFGGPATPLTPMPQRTDAKANTERTDSKCAPEPTSLDESGNADGMYTEAEDPLGKIVDHDAIEPKCSDSKTPVATATVTDTAAIVDTPALPISPHVDSLTVEPVSDAKTESASVASIGTDSLGASPLSKNESSVRRRAPPPPPLGPPGLRTRSVQQPSQSCVLTVASAAAADSSKVVSGAVADVALRSAAETLSLPTGNGNAERKGIQQEASASTSDFVVPDPNKFLYDDESAPQVVPDTAPLALSSSHRGRRIGSSSGPLAVAMHVRETLDFDFAFLSHEGPEVKHLVTGEVGMHIQSAIKPLELAPLRICIQRTEAAQWVANPAVVVLDASLTSSKADGREWYRFVRPNLFAHVDAKTGANVAVFKYQARGSGDLRVLPILLREVCSSSAGVCARMVFCEPNSQSVFAGDTIVNPAILLSMVGNITSQSSRPTAVWFQERNSLLWKLGDMDVPLPDTASEAEILAMSKTLAFKAQGDDDPKPGPVALKFEACNSRVLDVQIDIVRVAAGALATTTTVVEGLASRMVKSGKCTYIFNIRDDLPESPVGTATGENEMRGDALEHTARDKEAADPSSDHDASDTDGKDHSSASSSEAWPSDNEESAHGENVHAGASEA</sequence>
<feature type="compositionally biased region" description="Low complexity" evidence="1">
    <location>
        <begin position="376"/>
        <end position="395"/>
    </location>
</feature>
<gene>
    <name evidence="3" type="ORF">H4R26_004566</name>
</gene>
<comment type="caution">
    <text evidence="3">The sequence shown here is derived from an EMBL/GenBank/DDBJ whole genome shotgun (WGS) entry which is preliminary data.</text>
</comment>
<dbReference type="Gene3D" id="1.20.1270.60">
    <property type="entry name" value="Arfaptin homology (AH) domain/BAR domain"/>
    <property type="match status" value="1"/>
</dbReference>
<keyword evidence="4" id="KW-1185">Reference proteome</keyword>